<evidence type="ECO:0000259" key="1">
    <source>
        <dbReference type="Pfam" id="PF00656"/>
    </source>
</evidence>
<dbReference type="PROSITE" id="PS51257">
    <property type="entry name" value="PROKAR_LIPOPROTEIN"/>
    <property type="match status" value="1"/>
</dbReference>
<protein>
    <submittedName>
        <fullName evidence="2">Caspase family protein</fullName>
    </submittedName>
</protein>
<gene>
    <name evidence="2" type="ORF">JS521_01400</name>
</gene>
<dbReference type="InterPro" id="IPR029030">
    <property type="entry name" value="Caspase-like_dom_sf"/>
</dbReference>
<keyword evidence="3" id="KW-1185">Reference proteome</keyword>
<accession>A0ABS2HRW6</accession>
<proteinExistence type="predicted"/>
<dbReference type="RefSeq" id="WP_205080862.1">
    <property type="nucleotide sequence ID" value="NZ_JAFEUF010000003.1"/>
</dbReference>
<name>A0ABS2HRW6_9ACTN</name>
<dbReference type="EMBL" id="JAFEUF010000003">
    <property type="protein sequence ID" value="MBM7052574.1"/>
    <property type="molecule type" value="Genomic_DNA"/>
</dbReference>
<dbReference type="PANTHER" id="PTHR22576">
    <property type="entry name" value="MUCOSA ASSOCIATED LYMPHOID TISSUE LYMPHOMA TRANSLOCATION PROTEIN 1/PARACASPASE"/>
    <property type="match status" value="1"/>
</dbReference>
<dbReference type="SUPFAM" id="SSF52129">
    <property type="entry name" value="Caspase-like"/>
    <property type="match status" value="1"/>
</dbReference>
<sequence>MNPDVERADPALSAALLIGCESYPRSDLPMIPAVQNNLDGMEAAFKDPELWGLRRLRLSVQRDLEYVDFLDAVADSARLSDPDGLFVLYFFGHAEKHDGVLYLAPSDADRKRPQDSMVSVADVFRSVDEARGARRKLLILDCCFAAQAVRAVPGEATPALQSAGWYVMAATAANTTALARPDRTNSLFTGALLEAFKGTADAARSLSPRWVFERVSALVPEPAGDAAARLVPHSNTADWADGAWLRNRLFKEPERTATPYPEYLSTPAVPLARPYGFRSWPSPEPLYVGRTEELRRARERLRQRVVLPIRGPRYAGKAAFVRELLSSQDVLDAGPAERPWLLFEITVTNASAERPVLEAMASALEIRLQEVSQEADAHHDPRRDVVMERLKDYTRGHTLLLVIDCGRLGYDSEKISAELDDLLQDPYFRDTASLLISPVRLMVDGSEQLEPQPEVQLVELAESEAASLLTGLLAQEKVLVDGASVLAEVRDRRLRLPGILSISTKGFLSEAQRALAAPEPSAVVAALLEGSAPSVAKSLDEMECRLVADTTDPCRGPTAVQALATLTVWALTDDLALPSSLLEDPALGITRRKLRLLEDCRVLSHTIDGTLEIGQVSKQALRSLLLAALSRGDELDDPLVPRPLDRELRKLFDPRMGPQDIDGALAVAASALCVVGLGTHQDGEESAERSFLRGLRWAAGWIEGEGGKRLPRLYQVLEDVILAPAGDNPYLPITRVASEVVVQHPEEVAGDQVTARYRLYPVVATLTLKARAVGSFEEIGAEFMAAAEELSEALAACDPEQVPPSLLRSVDASLALTGRRLGLTVRLLHIRRSATTVLISGARRRGPGQPSRVTLAISWLLNTADAHLDIGETEEARELVDTCGALIDDYLQHDGSTRSLHTRLQLKNRIARVRSRCLQNAADRRLELRSVVENAVTALELAHDQNAPLSLWTRRLFEAGQALMQESSTDEDLLDALVLVKSALEHCYGTSDGWSPEISMSTARFVRKCYARCSDPGLKYQGAQEATQMLTALLATTHKNAPADIAPGFDPEAGPTPVQLAQPDLSQLLVALARAHRFLAHALRENQRFGEARSRLSKAEEFAREAVTIDPCTTTYSALLHLVLDQNRTTPRTGKAGEESEARRRDCVRAVRRWLVQEGSSSREHALLDLVCMQSDWAVEGSLHAASQLPGEDFSRLIAEEQRERITWHYHARSHKLRAHRHRFGNSVECCILAAQLEREYRRWSGILDHAIARKRARLGVGPGPATKRPQVDNGPVLALFRSAEKQWPGDTRLQEAMADFSRYIWNDANAVAAYDRVAQAARNGETWSRAKLASAEALLAQVQHAPPSDAAERRNLLERAQGHLEAIDGHSQFADRLAVLRERVRQQLGQEVDWEHIDSAFETIVGGDYAGTVGRYLDRRRHGEVPRPVGMGEQIRLTPRRGDRTHQQDELLAQFAKYGVSGRDGRFRAGERNIEESDGSSAASGQGDVAPRVVPGNVAELLLTDFTSVELLQGMGQLYMSRAQSLMEVLTKAESLEGDCLLEASTDLPGESQTSLETWEDAVLFAWRAYDCFDACRVLQEAIRNESSVMKFLRGRAITLAARCAHSPEPFPWSGKGDRSLLEEGNRLLLAARRVSVGRFYKVCAGELFQNNRLLEELGLRAPRR</sequence>
<dbReference type="InterPro" id="IPR052039">
    <property type="entry name" value="Caspase-related_regulators"/>
</dbReference>
<evidence type="ECO:0000313" key="2">
    <source>
        <dbReference type="EMBL" id="MBM7052574.1"/>
    </source>
</evidence>
<dbReference type="Pfam" id="PF00656">
    <property type="entry name" value="Peptidase_C14"/>
    <property type="match status" value="1"/>
</dbReference>
<feature type="domain" description="Peptidase C14 caspase" evidence="1">
    <location>
        <begin position="14"/>
        <end position="219"/>
    </location>
</feature>
<evidence type="ECO:0000313" key="3">
    <source>
        <dbReference type="Proteomes" id="UP000712045"/>
    </source>
</evidence>
<organism evidence="2 3">
    <name type="scientific">Streptomyces durocortorensis</name>
    <dbReference type="NCBI Taxonomy" id="2811104"/>
    <lineage>
        <taxon>Bacteria</taxon>
        <taxon>Bacillati</taxon>
        <taxon>Actinomycetota</taxon>
        <taxon>Actinomycetes</taxon>
        <taxon>Kitasatosporales</taxon>
        <taxon>Streptomycetaceae</taxon>
        <taxon>Streptomyces</taxon>
    </lineage>
</organism>
<dbReference type="Proteomes" id="UP000712045">
    <property type="component" value="Unassembled WGS sequence"/>
</dbReference>
<dbReference type="Gene3D" id="3.40.50.1460">
    <property type="match status" value="1"/>
</dbReference>
<reference evidence="2 3" key="1">
    <citation type="submission" date="2021-02" db="EMBL/GenBank/DDBJ databases">
        <title>Genome Streptomyces sp. RHZ10.</title>
        <authorList>
            <person name="Besaury L."/>
        </authorList>
    </citation>
    <scope>NUCLEOTIDE SEQUENCE [LARGE SCALE GENOMIC DNA]</scope>
    <source>
        <strain evidence="2 3">RHZ10</strain>
    </source>
</reference>
<dbReference type="PANTHER" id="PTHR22576:SF37">
    <property type="entry name" value="MUCOSA-ASSOCIATED LYMPHOID TISSUE LYMPHOMA TRANSLOCATION PROTEIN 1"/>
    <property type="match status" value="1"/>
</dbReference>
<dbReference type="InterPro" id="IPR011600">
    <property type="entry name" value="Pept_C14_caspase"/>
</dbReference>
<comment type="caution">
    <text evidence="2">The sequence shown here is derived from an EMBL/GenBank/DDBJ whole genome shotgun (WGS) entry which is preliminary data.</text>
</comment>